<evidence type="ECO:0000313" key="1">
    <source>
        <dbReference type="EMBL" id="GAH46975.1"/>
    </source>
</evidence>
<dbReference type="AlphaFoldDB" id="X1GQ54"/>
<accession>X1GQ54</accession>
<protein>
    <recommendedName>
        <fullName evidence="2">Glycosyl transferase family 1 domain-containing protein</fullName>
    </recommendedName>
</protein>
<name>X1GQ54_9ZZZZ</name>
<evidence type="ECO:0008006" key="2">
    <source>
        <dbReference type="Google" id="ProtNLM"/>
    </source>
</evidence>
<dbReference type="SUPFAM" id="SSF53756">
    <property type="entry name" value="UDP-Glycosyltransferase/glycogen phosphorylase"/>
    <property type="match status" value="1"/>
</dbReference>
<dbReference type="EMBL" id="BARU01006370">
    <property type="protein sequence ID" value="GAH46975.1"/>
    <property type="molecule type" value="Genomic_DNA"/>
</dbReference>
<sequence length="114" mass="13698">VAIESMLSGTPVITTDFGVFPETVKQGISGFRCNTLNDFIWAAKNIDRLEPRIVRAWAEQYLMDNVKWKYQRWFEDLYALYESAMDSRKKAWHRIDKNRKNIDWLIKYYPEQEK</sequence>
<feature type="non-terminal residue" evidence="1">
    <location>
        <position position="1"/>
    </location>
</feature>
<dbReference type="Gene3D" id="3.40.50.2000">
    <property type="entry name" value="Glycogen Phosphorylase B"/>
    <property type="match status" value="1"/>
</dbReference>
<comment type="caution">
    <text evidence="1">The sequence shown here is derived from an EMBL/GenBank/DDBJ whole genome shotgun (WGS) entry which is preliminary data.</text>
</comment>
<reference evidence="1" key="1">
    <citation type="journal article" date="2014" name="Front. Microbiol.">
        <title>High frequency of phylogenetically diverse reductive dehalogenase-homologous genes in deep subseafloor sedimentary metagenomes.</title>
        <authorList>
            <person name="Kawai M."/>
            <person name="Futagami T."/>
            <person name="Toyoda A."/>
            <person name="Takaki Y."/>
            <person name="Nishi S."/>
            <person name="Hori S."/>
            <person name="Arai W."/>
            <person name="Tsubouchi T."/>
            <person name="Morono Y."/>
            <person name="Uchiyama I."/>
            <person name="Ito T."/>
            <person name="Fujiyama A."/>
            <person name="Inagaki F."/>
            <person name="Takami H."/>
        </authorList>
    </citation>
    <scope>NUCLEOTIDE SEQUENCE</scope>
    <source>
        <strain evidence="1">Expedition CK06-06</strain>
    </source>
</reference>
<organism evidence="1">
    <name type="scientific">marine sediment metagenome</name>
    <dbReference type="NCBI Taxonomy" id="412755"/>
    <lineage>
        <taxon>unclassified sequences</taxon>
        <taxon>metagenomes</taxon>
        <taxon>ecological metagenomes</taxon>
    </lineage>
</organism>
<gene>
    <name evidence="1" type="ORF">S03H2_12528</name>
</gene>
<proteinExistence type="predicted"/>